<sequence length="221" mass="24113">MNRVSRPKSGPRVIGIVLLHPSTMVEITSRRSYVPLVDTPTIYDSLRSSSVTRQQRRQRGPSGGKSLSAPASVVVATIVAATINLQVDMIRGTLTFQYSRGARCSADARLVGRPRVSVELMTRRSESRCFDHHRAWGSIEGLRCCRRDTSTMRGAISLSPFHCTCREVRSMFPCVEPLPAHVGMEARVRATVCCAAWSNRGHDSEQAEKAGAGENSGASLA</sequence>
<evidence type="ECO:0000256" key="1">
    <source>
        <dbReference type="SAM" id="MobiDB-lite"/>
    </source>
</evidence>
<comment type="caution">
    <text evidence="2">The sequence shown here is derived from an EMBL/GenBank/DDBJ whole genome shotgun (WGS) entry which is preliminary data.</text>
</comment>
<accession>A0AA40JZK6</accession>
<organism evidence="2 3">
    <name type="scientific">Schizothecium vesticola</name>
    <dbReference type="NCBI Taxonomy" id="314040"/>
    <lineage>
        <taxon>Eukaryota</taxon>
        <taxon>Fungi</taxon>
        <taxon>Dikarya</taxon>
        <taxon>Ascomycota</taxon>
        <taxon>Pezizomycotina</taxon>
        <taxon>Sordariomycetes</taxon>
        <taxon>Sordariomycetidae</taxon>
        <taxon>Sordariales</taxon>
        <taxon>Schizotheciaceae</taxon>
        <taxon>Schizothecium</taxon>
    </lineage>
</organism>
<proteinExistence type="predicted"/>
<reference evidence="2" key="1">
    <citation type="submission" date="2023-06" db="EMBL/GenBank/DDBJ databases">
        <title>Genome-scale phylogeny and comparative genomics of the fungal order Sordariales.</title>
        <authorList>
            <consortium name="Lawrence Berkeley National Laboratory"/>
            <person name="Hensen N."/>
            <person name="Bonometti L."/>
            <person name="Westerberg I."/>
            <person name="Brannstrom I.O."/>
            <person name="Guillou S."/>
            <person name="Cros-Aarteil S."/>
            <person name="Calhoun S."/>
            <person name="Haridas S."/>
            <person name="Kuo A."/>
            <person name="Mondo S."/>
            <person name="Pangilinan J."/>
            <person name="Riley R."/>
            <person name="LaButti K."/>
            <person name="Andreopoulos B."/>
            <person name="Lipzen A."/>
            <person name="Chen C."/>
            <person name="Yanf M."/>
            <person name="Daum C."/>
            <person name="Ng V."/>
            <person name="Clum A."/>
            <person name="Steindorff A."/>
            <person name="Ohm R."/>
            <person name="Martin F."/>
            <person name="Silar P."/>
            <person name="Natvig D."/>
            <person name="Lalanne C."/>
            <person name="Gautier V."/>
            <person name="Ament-velasquez S.L."/>
            <person name="Kruys A."/>
            <person name="Hutchinson M.I."/>
            <person name="Powell A.J."/>
            <person name="Barry K."/>
            <person name="Miller A.N."/>
            <person name="Grigoriev I.V."/>
            <person name="Debuchy R."/>
            <person name="Gladieux P."/>
            <person name="Thoren M.H."/>
            <person name="Johannesson H."/>
        </authorList>
    </citation>
    <scope>NUCLEOTIDE SEQUENCE</scope>
    <source>
        <strain evidence="2">SMH3187-1</strain>
    </source>
</reference>
<evidence type="ECO:0000313" key="2">
    <source>
        <dbReference type="EMBL" id="KAK0740820.1"/>
    </source>
</evidence>
<dbReference type="AlphaFoldDB" id="A0AA40JZK6"/>
<dbReference type="EMBL" id="JAUKUD010000006">
    <property type="protein sequence ID" value="KAK0740820.1"/>
    <property type="molecule type" value="Genomic_DNA"/>
</dbReference>
<gene>
    <name evidence="2" type="ORF">B0T18DRAFT_418791</name>
</gene>
<name>A0AA40JZK6_9PEZI</name>
<evidence type="ECO:0000313" key="3">
    <source>
        <dbReference type="Proteomes" id="UP001172155"/>
    </source>
</evidence>
<keyword evidence="3" id="KW-1185">Reference proteome</keyword>
<dbReference type="Proteomes" id="UP001172155">
    <property type="component" value="Unassembled WGS sequence"/>
</dbReference>
<protein>
    <submittedName>
        <fullName evidence="2">Uncharacterized protein</fullName>
    </submittedName>
</protein>
<feature type="region of interest" description="Disordered" evidence="1">
    <location>
        <begin position="47"/>
        <end position="68"/>
    </location>
</feature>